<dbReference type="GO" id="GO:0008083">
    <property type="term" value="F:growth factor activity"/>
    <property type="evidence" value="ECO:0007669"/>
    <property type="project" value="UniProtKB-KW"/>
</dbReference>
<comment type="similarity">
    <text evidence="2 8">Belongs to the TGF-beta family.</text>
</comment>
<comment type="subcellular location">
    <subcellularLocation>
        <location evidence="1">Secreted</location>
    </subcellularLocation>
</comment>
<dbReference type="SMART" id="SM00204">
    <property type="entry name" value="TGFB"/>
    <property type="match status" value="1"/>
</dbReference>
<keyword evidence="6" id="KW-1015">Disulfide bond</keyword>
<dbReference type="PRINTS" id="PR00669">
    <property type="entry name" value="INHIBINA"/>
</dbReference>
<evidence type="ECO:0000256" key="6">
    <source>
        <dbReference type="ARBA" id="ARBA00023157"/>
    </source>
</evidence>
<keyword evidence="12" id="KW-1185">Reference proteome</keyword>
<feature type="region of interest" description="Disordered" evidence="9">
    <location>
        <begin position="1"/>
        <end position="88"/>
    </location>
</feature>
<dbReference type="PANTHER" id="PTHR11848:SF263">
    <property type="entry name" value="PROTEIN DECAPENTAPLEGIC"/>
    <property type="match status" value="1"/>
</dbReference>
<evidence type="ECO:0000256" key="1">
    <source>
        <dbReference type="ARBA" id="ARBA00004613"/>
    </source>
</evidence>
<dbReference type="AlphaFoldDB" id="A0A6A4WRF2"/>
<evidence type="ECO:0000256" key="2">
    <source>
        <dbReference type="ARBA" id="ARBA00006656"/>
    </source>
</evidence>
<keyword evidence="3" id="KW-0964">Secreted</keyword>
<feature type="compositionally biased region" description="Low complexity" evidence="9">
    <location>
        <begin position="17"/>
        <end position="39"/>
    </location>
</feature>
<dbReference type="Pfam" id="PF00688">
    <property type="entry name" value="TGFb_propeptide"/>
    <property type="match status" value="1"/>
</dbReference>
<evidence type="ECO:0000259" key="10">
    <source>
        <dbReference type="PROSITE" id="PS51362"/>
    </source>
</evidence>
<dbReference type="CDD" id="cd13761">
    <property type="entry name" value="TGF_beta_BMP5_like"/>
    <property type="match status" value="1"/>
</dbReference>
<feature type="domain" description="TGF-beta family profile" evidence="10">
    <location>
        <begin position="373"/>
        <end position="490"/>
    </location>
</feature>
<dbReference type="PROSITE" id="PS00250">
    <property type="entry name" value="TGF_BETA_1"/>
    <property type="match status" value="1"/>
</dbReference>
<reference evidence="11 12" key="1">
    <citation type="submission" date="2019-07" db="EMBL/GenBank/DDBJ databases">
        <title>Draft genome assembly of a fouling barnacle, Amphibalanus amphitrite (Darwin, 1854): The first reference genome for Thecostraca.</title>
        <authorList>
            <person name="Kim W."/>
        </authorList>
    </citation>
    <scope>NUCLEOTIDE SEQUENCE [LARGE SCALE GENOMIC DNA]</scope>
    <source>
        <strain evidence="11">SNU_AA5</strain>
        <tissue evidence="11">Soma without cirri and trophi</tissue>
    </source>
</reference>
<evidence type="ECO:0000256" key="8">
    <source>
        <dbReference type="RuleBase" id="RU000354"/>
    </source>
</evidence>
<dbReference type="Pfam" id="PF00019">
    <property type="entry name" value="TGF_beta"/>
    <property type="match status" value="1"/>
</dbReference>
<dbReference type="InterPro" id="IPR017948">
    <property type="entry name" value="TGFb_CS"/>
</dbReference>
<evidence type="ECO:0000313" key="12">
    <source>
        <dbReference type="Proteomes" id="UP000440578"/>
    </source>
</evidence>
<dbReference type="InterPro" id="IPR001839">
    <property type="entry name" value="TGF-b_C"/>
</dbReference>
<evidence type="ECO:0000256" key="7">
    <source>
        <dbReference type="ARBA" id="ARBA00023180"/>
    </source>
</evidence>
<gene>
    <name evidence="11" type="primary">bmp4_0</name>
    <name evidence="11" type="ORF">FJT64_019033</name>
</gene>
<dbReference type="Gene3D" id="2.10.90.10">
    <property type="entry name" value="Cystine-knot cytokines"/>
    <property type="match status" value="1"/>
</dbReference>
<dbReference type="GO" id="GO:0005615">
    <property type="term" value="C:extracellular space"/>
    <property type="evidence" value="ECO:0007669"/>
    <property type="project" value="TreeGrafter"/>
</dbReference>
<proteinExistence type="inferred from homology"/>
<dbReference type="Proteomes" id="UP000440578">
    <property type="component" value="Unassembled WGS sequence"/>
</dbReference>
<dbReference type="GO" id="GO:0005125">
    <property type="term" value="F:cytokine activity"/>
    <property type="evidence" value="ECO:0007669"/>
    <property type="project" value="TreeGrafter"/>
</dbReference>
<dbReference type="Gene3D" id="2.60.120.970">
    <property type="match status" value="1"/>
</dbReference>
<dbReference type="InterPro" id="IPR001111">
    <property type="entry name" value="TGF-b_propeptide"/>
</dbReference>
<keyword evidence="5 8" id="KW-0339">Growth factor</keyword>
<dbReference type="PANTHER" id="PTHR11848">
    <property type="entry name" value="TGF-BETA FAMILY"/>
    <property type="match status" value="1"/>
</dbReference>
<dbReference type="SUPFAM" id="SSF57501">
    <property type="entry name" value="Cystine-knot cytokines"/>
    <property type="match status" value="1"/>
</dbReference>
<evidence type="ECO:0000256" key="4">
    <source>
        <dbReference type="ARBA" id="ARBA00022729"/>
    </source>
</evidence>
<dbReference type="PROSITE" id="PS51362">
    <property type="entry name" value="TGF_BETA_2"/>
    <property type="match status" value="1"/>
</dbReference>
<evidence type="ECO:0000256" key="3">
    <source>
        <dbReference type="ARBA" id="ARBA00022525"/>
    </source>
</evidence>
<name>A0A6A4WRF2_AMPAM</name>
<dbReference type="OrthoDB" id="5987191at2759"/>
<dbReference type="InterPro" id="IPR015615">
    <property type="entry name" value="TGF-beta-rel"/>
</dbReference>
<keyword evidence="4" id="KW-0732">Signal</keyword>
<accession>A0A6A4WRF2</accession>
<dbReference type="InterPro" id="IPR029034">
    <property type="entry name" value="Cystine-knot_cytokine"/>
</dbReference>
<comment type="caution">
    <text evidence="11">The sequence shown here is derived from an EMBL/GenBank/DDBJ whole genome shotgun (WGS) entry which is preliminary data.</text>
</comment>
<keyword evidence="7" id="KW-0325">Glycoprotein</keyword>
<dbReference type="EMBL" id="VIIS01000366">
    <property type="protein sequence ID" value="KAF0309877.1"/>
    <property type="molecule type" value="Genomic_DNA"/>
</dbReference>
<protein>
    <submittedName>
        <fullName evidence="11">Bone morphogenetic protein 4</fullName>
    </submittedName>
</protein>
<evidence type="ECO:0000256" key="5">
    <source>
        <dbReference type="ARBA" id="ARBA00023030"/>
    </source>
</evidence>
<evidence type="ECO:0000313" key="11">
    <source>
        <dbReference type="EMBL" id="KAF0309877.1"/>
    </source>
</evidence>
<feature type="compositionally biased region" description="Low complexity" evidence="9">
    <location>
        <begin position="64"/>
        <end position="75"/>
    </location>
</feature>
<organism evidence="11 12">
    <name type="scientific">Amphibalanus amphitrite</name>
    <name type="common">Striped barnacle</name>
    <name type="synonym">Balanus amphitrite</name>
    <dbReference type="NCBI Taxonomy" id="1232801"/>
    <lineage>
        <taxon>Eukaryota</taxon>
        <taxon>Metazoa</taxon>
        <taxon>Ecdysozoa</taxon>
        <taxon>Arthropoda</taxon>
        <taxon>Crustacea</taxon>
        <taxon>Multicrustacea</taxon>
        <taxon>Cirripedia</taxon>
        <taxon>Thoracica</taxon>
        <taxon>Thoracicalcarea</taxon>
        <taxon>Balanomorpha</taxon>
        <taxon>Balanoidea</taxon>
        <taxon>Balanidae</taxon>
        <taxon>Amphibalaninae</taxon>
        <taxon>Amphibalanus</taxon>
    </lineage>
</organism>
<dbReference type="FunFam" id="2.10.90.10:FF:000001">
    <property type="entry name" value="Bone morphogenetic protein 4"/>
    <property type="match status" value="1"/>
</dbReference>
<evidence type="ECO:0000256" key="9">
    <source>
        <dbReference type="SAM" id="MobiDB-lite"/>
    </source>
</evidence>
<sequence length="490" mass="52947">MVTRGDSTDSITPGPQRWRAAGRSAAAAGRPADPTRPGASVAARTPAGREAGDGSRRAAPPPGRSGRASPRGAPATAATSSVRVGESARRVVTARHVTAPRSVPLPCVIMWPLVVTVSALLLGRPAAAAADADPLLEKLASGRPPRAVVDKLEAAFLHTLGMKRRPNARPQVPAYLSEVYAKVATTTRELNTLDLNLPGRLTGSANTVRSFIHSEDRVDWHKYPANLQRLVFNTSAVPTTETLSAAELRLWWPGVESDASGEGEGVAARARHRVQVYDVVRRTGAGGRPVLRLIDTVTVRGAARPLSLDVSPAARRWLARPTANHGLLVRVLAPPGAGERLRLRPVPEEAAGDWQRRQPLLVTFTDDGRPRARARRSAPRSHKRHNDECRRRTLYVDFTDVGWNNWIVAPDGYNAFFCKGECNQFPLPQHLNATNHAIVQTLVHEKGSSVPSPCCVATELSAISMLYTDHSDNVVLKNYKDMVVEACGCN</sequence>